<dbReference type="PANTHER" id="PTHR10694:SF21">
    <property type="entry name" value="LYSINE-SPECIFIC DEMETHYLASE 4D"/>
    <property type="match status" value="1"/>
</dbReference>
<reference evidence="3" key="2">
    <citation type="submission" date="2025-08" db="UniProtKB">
        <authorList>
            <consortium name="Ensembl"/>
        </authorList>
    </citation>
    <scope>IDENTIFICATION</scope>
</reference>
<dbReference type="Ensembl" id="ENSSSCT00070023928.1">
    <property type="protein sequence ID" value="ENSSSCP00070019781.1"/>
    <property type="gene ID" value="ENSSSCG00070012253.1"/>
</dbReference>
<reference evidence="3 4" key="1">
    <citation type="submission" date="2017-08" db="EMBL/GenBank/DDBJ databases">
        <title>USMARCv1.0.</title>
        <authorList>
            <person name="Hannum G.I."/>
            <person name="Koren S."/>
            <person name="Schroeder S.G."/>
            <person name="Chin S.C."/>
            <person name="Nonneman D.J."/>
            <person name="Becker S.A."/>
            <person name="Rosen B.D."/>
            <person name="Bickhart D.M."/>
            <person name="Putnam N.H."/>
            <person name="Green R.E."/>
            <person name="Tuggle C.K."/>
            <person name="Liu H."/>
            <person name="Rohrer G.A."/>
            <person name="Warr A."/>
            <person name="Hall R."/>
            <person name="Kim K."/>
            <person name="Hume D.A."/>
            <person name="Talbot R."/>
            <person name="Chow W."/>
            <person name="Howe K."/>
            <person name="Schwartz A.S."/>
            <person name="Watson M."/>
            <person name="Archibald A.L."/>
            <person name="Phillippy A.M."/>
            <person name="Smith T.P.L."/>
        </authorList>
    </citation>
    <scope>NUCLEOTIDE SEQUENCE [LARGE SCALE GENOMIC DNA]</scope>
</reference>
<proteinExistence type="predicted"/>
<dbReference type="PANTHER" id="PTHR10694">
    <property type="entry name" value="LYSINE-SPECIFIC DEMETHYLASE"/>
    <property type="match status" value="1"/>
</dbReference>
<accession>A0A4X1TWJ3</accession>
<name>A0A4X1TWJ3_PIG</name>
<evidence type="ECO:0000256" key="1">
    <source>
        <dbReference type="ARBA" id="ARBA00022853"/>
    </source>
</evidence>
<dbReference type="SMART" id="SM00545">
    <property type="entry name" value="JmjN"/>
    <property type="match status" value="1"/>
</dbReference>
<evidence type="ECO:0000313" key="4">
    <source>
        <dbReference type="Proteomes" id="UP000314985"/>
    </source>
</evidence>
<evidence type="ECO:0000313" key="3">
    <source>
        <dbReference type="Ensembl" id="ENSSSCP00070019781.1"/>
    </source>
</evidence>
<protein>
    <recommendedName>
        <fullName evidence="2">JmjN domain-containing protein</fullName>
    </recommendedName>
</protein>
<feature type="domain" description="JmjN" evidence="2">
    <location>
        <begin position="15"/>
        <end position="57"/>
    </location>
</feature>
<dbReference type="Pfam" id="PF02375">
    <property type="entry name" value="JmjN"/>
    <property type="match status" value="1"/>
</dbReference>
<dbReference type="PROSITE" id="PS51183">
    <property type="entry name" value="JMJN"/>
    <property type="match status" value="1"/>
</dbReference>
<evidence type="ECO:0000259" key="2">
    <source>
        <dbReference type="PROSITE" id="PS51183"/>
    </source>
</evidence>
<dbReference type="GO" id="GO:0006325">
    <property type="term" value="P:chromatin organization"/>
    <property type="evidence" value="ECO:0007669"/>
    <property type="project" value="UniProtKB-KW"/>
</dbReference>
<organism evidence="3 4">
    <name type="scientific">Sus scrofa</name>
    <name type="common">Pig</name>
    <dbReference type="NCBI Taxonomy" id="9823"/>
    <lineage>
        <taxon>Eukaryota</taxon>
        <taxon>Metazoa</taxon>
        <taxon>Chordata</taxon>
        <taxon>Craniata</taxon>
        <taxon>Vertebrata</taxon>
        <taxon>Euteleostomi</taxon>
        <taxon>Mammalia</taxon>
        <taxon>Eutheria</taxon>
        <taxon>Laurasiatheria</taxon>
        <taxon>Artiodactyla</taxon>
        <taxon>Suina</taxon>
        <taxon>Suidae</taxon>
        <taxon>Sus</taxon>
    </lineage>
</organism>
<keyword evidence="1" id="KW-0156">Chromatin regulator</keyword>
<dbReference type="Gene3D" id="2.60.120.650">
    <property type="entry name" value="Cupin"/>
    <property type="match status" value="1"/>
</dbReference>
<dbReference type="Proteomes" id="UP000314985">
    <property type="component" value="Chromosome 9"/>
</dbReference>
<sequence length="172" mass="19652">MTSRPCGVQNPGCAIMTFYPTLEEFEDFNQYIAYMESQGAHRAGLAKVIPPKGWKARQTYEDISDIVIAAPLQQVAFGEAGVFTQYHRKKKAMTVSEYCHLANSEKYQAPPHLDFEDLEQTYWKTRLYGSPIYGADVSGSLELFFCTFLNTYIQTFHQAYFYELVTFCSVGE</sequence>
<dbReference type="AlphaFoldDB" id="A0A4X1TWJ3"/>
<dbReference type="InterPro" id="IPR003349">
    <property type="entry name" value="JmjN"/>
</dbReference>